<keyword evidence="2 6" id="KW-0813">Transport</keyword>
<dbReference type="GeneTree" id="ENSGT00390000004263"/>
<evidence type="ECO:0000256" key="4">
    <source>
        <dbReference type="ARBA" id="ARBA00023065"/>
    </source>
</evidence>
<dbReference type="GO" id="GO:0046961">
    <property type="term" value="F:proton-transporting ATPase activity, rotational mechanism"/>
    <property type="evidence" value="ECO:0007669"/>
    <property type="project" value="InterPro"/>
</dbReference>
<evidence type="ECO:0000256" key="2">
    <source>
        <dbReference type="ARBA" id="ARBA00022448"/>
    </source>
</evidence>
<comment type="subunit">
    <text evidence="6">V-ATPase is a heteromultimeric enzyme made up of two complexes: the ATP-hydrolytic V1 complex and the proton translocation V0 complex. The V1 complex consists of three catalytic AB heterodimers that form a heterohexamer, three peripheral stalks each consisting of EG heterodimers, one central rotor including subunits D and F, and the regulatory subunits C and H. The proton translocation complex V0 consists of the proton transport subunit a, a ring of proteolipid subunits c9c'', rotary subunit d, subunits e and f, and two accessory subunits.</text>
</comment>
<comment type="function">
    <text evidence="5 6">Subunit of the V1 complex of vacuolar(H+)-ATPase (V-ATPase), a multisubunit enzyme composed of a peripheral complex (V1) that hydrolyzes ATP and a membrane integral complex (V0) that translocates protons. V-ATPase is responsible for acidifying and maintaining the pH of intracellular compartments and in some cell types, is targeted to the plasma membrane, where it is responsible for acidifying the extracellular environment. Subunit C is necessary for the assembly of the catalytic sector of the enzyme and is likely to have a specific function in its catalytic activity.</text>
</comment>
<dbReference type="InterPro" id="IPR036132">
    <property type="entry name" value="Vac_ATP_synth_c_sf"/>
</dbReference>
<protein>
    <recommendedName>
        <fullName evidence="6">V-type proton ATPase subunit C</fullName>
    </recommendedName>
</protein>
<dbReference type="Pfam" id="PF03223">
    <property type="entry name" value="V-ATPase_C"/>
    <property type="match status" value="1"/>
</dbReference>
<evidence type="ECO:0000256" key="6">
    <source>
        <dbReference type="RuleBase" id="RU364010"/>
    </source>
</evidence>
<keyword evidence="8" id="KW-1185">Reference proteome</keyword>
<dbReference type="Proteomes" id="UP000007303">
    <property type="component" value="Unassembled WGS sequence"/>
</dbReference>
<dbReference type="Gene3D" id="3.30.70.1180">
    <property type="entry name" value="Vacuolar atp synthase subunit c, domain 1"/>
    <property type="match status" value="1"/>
</dbReference>
<accession>H3C302</accession>
<evidence type="ECO:0000256" key="3">
    <source>
        <dbReference type="ARBA" id="ARBA00022781"/>
    </source>
</evidence>
<dbReference type="FunFam" id="3.30.70.100:FF:000002">
    <property type="entry name" value="V-type proton ATPase subunit C"/>
    <property type="match status" value="1"/>
</dbReference>
<name>H3C302_TETNG</name>
<dbReference type="SUPFAM" id="SSF118203">
    <property type="entry name" value="Vacuolar ATP synthase subunit C"/>
    <property type="match status" value="1"/>
</dbReference>
<dbReference type="HOGENOM" id="CLU_017554_3_0_1"/>
<evidence type="ECO:0000313" key="7">
    <source>
        <dbReference type="Ensembl" id="ENSTNIP00000002620.1"/>
    </source>
</evidence>
<reference evidence="8" key="1">
    <citation type="journal article" date="2004" name="Nature">
        <title>Genome duplication in the teleost fish Tetraodon nigroviridis reveals the early vertebrate proto-karyotype.</title>
        <authorList>
            <person name="Jaillon O."/>
            <person name="Aury J.-M."/>
            <person name="Brunet F."/>
            <person name="Petit J.-L."/>
            <person name="Stange-Thomann N."/>
            <person name="Mauceli E."/>
            <person name="Bouneau L."/>
            <person name="Fischer C."/>
            <person name="Ozouf-Costaz C."/>
            <person name="Bernot A."/>
            <person name="Nicaud S."/>
            <person name="Jaffe D."/>
            <person name="Fisher S."/>
            <person name="Lutfalla G."/>
            <person name="Dossat C."/>
            <person name="Segurens B."/>
            <person name="Dasilva C."/>
            <person name="Salanoubat M."/>
            <person name="Levy M."/>
            <person name="Boudet N."/>
            <person name="Castellano S."/>
            <person name="Anthouard V."/>
            <person name="Jubin C."/>
            <person name="Castelli V."/>
            <person name="Katinka M."/>
            <person name="Vacherie B."/>
            <person name="Biemont C."/>
            <person name="Skalli Z."/>
            <person name="Cattolico L."/>
            <person name="Poulain J."/>
            <person name="De Berardinis V."/>
            <person name="Cruaud C."/>
            <person name="Duprat S."/>
            <person name="Brottier P."/>
            <person name="Coutanceau J.-P."/>
            <person name="Gouzy J."/>
            <person name="Parra G."/>
            <person name="Lardier G."/>
            <person name="Chapple C."/>
            <person name="McKernan K.J."/>
            <person name="McEwan P."/>
            <person name="Bosak S."/>
            <person name="Kellis M."/>
            <person name="Volff J.-N."/>
            <person name="Guigo R."/>
            <person name="Zody M.C."/>
            <person name="Mesirov J."/>
            <person name="Lindblad-Toh K."/>
            <person name="Birren B."/>
            <person name="Nusbaum C."/>
            <person name="Kahn D."/>
            <person name="Robinson-Rechavi M."/>
            <person name="Laudet V."/>
            <person name="Schachter V."/>
            <person name="Quetier F."/>
            <person name="Saurin W."/>
            <person name="Scarpelli C."/>
            <person name="Wincker P."/>
            <person name="Lander E.S."/>
            <person name="Weissenbach J."/>
            <person name="Roest Crollius H."/>
        </authorList>
    </citation>
    <scope>NUCLEOTIDE SEQUENCE [LARGE SCALE GENOMIC DNA]</scope>
</reference>
<dbReference type="AlphaFoldDB" id="H3C302"/>
<reference evidence="7" key="2">
    <citation type="submission" date="2025-08" db="UniProtKB">
        <authorList>
            <consortium name="Ensembl"/>
        </authorList>
    </citation>
    <scope>IDENTIFICATION</scope>
</reference>
<evidence type="ECO:0000256" key="1">
    <source>
        <dbReference type="ARBA" id="ARBA00006138"/>
    </source>
</evidence>
<dbReference type="Gene3D" id="1.20.1460.10">
    <property type="entry name" value="subunit c (vma5p) of the yeast v-atpase, domain 2"/>
    <property type="match status" value="1"/>
</dbReference>
<comment type="similarity">
    <text evidence="1 6">Belongs to the V-ATPase C subunit family.</text>
</comment>
<dbReference type="GO" id="GO:0005765">
    <property type="term" value="C:lysosomal membrane"/>
    <property type="evidence" value="ECO:0007669"/>
    <property type="project" value="TreeGrafter"/>
</dbReference>
<dbReference type="InterPro" id="IPR004907">
    <property type="entry name" value="ATPase_V1-cplx_csu"/>
</dbReference>
<sequence length="389" mass="44383">MADLWLISVPLDKTSITSVEKLKHVITRTNLASCFMFPIPDLKEGILDSLLTLSDDLSQMDTLTESVIRNICQCLRDVMEGSRDKVLENTLVNGVDLLGYATRFEWDKAKYPTTNPVTCLKDLINKDVLQVAKELKSRSAAYNSGKASLQSLERKLDGTLQNRSLTDLIRKEDLVVSEYLTTLLVFVPRRSYAHWESTYECLSDLVVPRSSRKLLEDKEGGIFAVTLFKKAVCDFKGKAQENKFFVREYCLEVEEKVQKEKKQLIVQQTDHYKVFVHWLKVHFSQLSVAWIHLKALRVFVESALRYGLPVRYQALLLQADRKQSKRLEDELASLFGYLDPTATASKAEVAGDIPGFSAQEYFSYICFHINTNFLENPLNCTENLKPSSL</sequence>
<reference evidence="7" key="3">
    <citation type="submission" date="2025-09" db="UniProtKB">
        <authorList>
            <consortium name="Ensembl"/>
        </authorList>
    </citation>
    <scope>IDENTIFICATION</scope>
</reference>
<dbReference type="PANTHER" id="PTHR10137">
    <property type="entry name" value="V-TYPE PROTON ATPASE SUBUNIT C"/>
    <property type="match status" value="1"/>
</dbReference>
<evidence type="ECO:0000256" key="5">
    <source>
        <dbReference type="ARBA" id="ARBA00046006"/>
    </source>
</evidence>
<organism evidence="7 8">
    <name type="scientific">Tetraodon nigroviridis</name>
    <name type="common">Spotted green pufferfish</name>
    <name type="synonym">Chelonodon nigroviridis</name>
    <dbReference type="NCBI Taxonomy" id="99883"/>
    <lineage>
        <taxon>Eukaryota</taxon>
        <taxon>Metazoa</taxon>
        <taxon>Chordata</taxon>
        <taxon>Craniata</taxon>
        <taxon>Vertebrata</taxon>
        <taxon>Euteleostomi</taxon>
        <taxon>Actinopterygii</taxon>
        <taxon>Neopterygii</taxon>
        <taxon>Teleostei</taxon>
        <taxon>Neoteleostei</taxon>
        <taxon>Acanthomorphata</taxon>
        <taxon>Eupercaria</taxon>
        <taxon>Tetraodontiformes</taxon>
        <taxon>Tetradontoidea</taxon>
        <taxon>Tetraodontidae</taxon>
        <taxon>Tetraodon</taxon>
    </lineage>
</organism>
<dbReference type="GO" id="GO:0000221">
    <property type="term" value="C:vacuolar proton-transporting V-type ATPase, V1 domain"/>
    <property type="evidence" value="ECO:0007669"/>
    <property type="project" value="TreeGrafter"/>
</dbReference>
<dbReference type="PANTHER" id="PTHR10137:SF4">
    <property type="entry name" value="V-TYPE PROTON ATPASE SUBUNIT C 2"/>
    <property type="match status" value="1"/>
</dbReference>
<keyword evidence="3 6" id="KW-0375">Hydrogen ion transport</keyword>
<dbReference type="CDD" id="cd14785">
    <property type="entry name" value="V-ATPase_C"/>
    <property type="match status" value="1"/>
</dbReference>
<keyword evidence="4 6" id="KW-0406">Ion transport</keyword>
<proteinExistence type="inferred from homology"/>
<dbReference type="Gene3D" id="3.30.70.100">
    <property type="match status" value="1"/>
</dbReference>
<evidence type="ECO:0000313" key="8">
    <source>
        <dbReference type="Proteomes" id="UP000007303"/>
    </source>
</evidence>
<dbReference type="Ensembl" id="ENSTNIT00000003283.1">
    <property type="protein sequence ID" value="ENSTNIP00000002620.1"/>
    <property type="gene ID" value="ENSTNIG00000001145.1"/>
</dbReference>